<dbReference type="Gene3D" id="2.40.50.100">
    <property type="match status" value="1"/>
</dbReference>
<evidence type="ECO:0000313" key="10">
    <source>
        <dbReference type="EMBL" id="WNC67400.1"/>
    </source>
</evidence>
<comment type="subcellular location">
    <subcellularLocation>
        <location evidence="1">Cell inner membrane</location>
        <topology evidence="1">Lipid-anchor</topology>
    </subcellularLocation>
</comment>
<dbReference type="NCBIfam" id="TIGR01730">
    <property type="entry name" value="RND_mfp"/>
    <property type="match status" value="1"/>
</dbReference>
<feature type="signal peptide" evidence="5">
    <location>
        <begin position="1"/>
        <end position="20"/>
    </location>
</feature>
<dbReference type="Pfam" id="PF25944">
    <property type="entry name" value="Beta-barrel_RND"/>
    <property type="match status" value="1"/>
</dbReference>
<dbReference type="EMBL" id="CP134146">
    <property type="protein sequence ID" value="WNC67400.1"/>
    <property type="molecule type" value="Genomic_DNA"/>
</dbReference>
<dbReference type="PANTHER" id="PTHR30158:SF3">
    <property type="entry name" value="MULTIDRUG EFFLUX PUMP SUBUNIT ACRA-RELATED"/>
    <property type="match status" value="1"/>
</dbReference>
<feature type="chain" id="PRO_5046920483" evidence="5">
    <location>
        <begin position="21"/>
        <end position="406"/>
    </location>
</feature>
<dbReference type="InterPro" id="IPR058625">
    <property type="entry name" value="MdtA-like_BSH"/>
</dbReference>
<evidence type="ECO:0000256" key="2">
    <source>
        <dbReference type="ARBA" id="ARBA00009477"/>
    </source>
</evidence>
<dbReference type="InterPro" id="IPR058624">
    <property type="entry name" value="MdtA-like_HH"/>
</dbReference>
<name>A0ABY9THX3_9GAMM</name>
<feature type="coiled-coil region" evidence="3">
    <location>
        <begin position="97"/>
        <end position="162"/>
    </location>
</feature>
<feature type="domain" description="Multidrug resistance protein MdtA-like alpha-helical hairpin" evidence="6">
    <location>
        <begin position="97"/>
        <end position="166"/>
    </location>
</feature>
<evidence type="ECO:0000259" key="9">
    <source>
        <dbReference type="Pfam" id="PF25967"/>
    </source>
</evidence>
<evidence type="ECO:0000259" key="7">
    <source>
        <dbReference type="Pfam" id="PF25917"/>
    </source>
</evidence>
<comment type="similarity">
    <text evidence="2">Belongs to the membrane fusion protein (MFP) (TC 8.A.1) family.</text>
</comment>
<evidence type="ECO:0000259" key="6">
    <source>
        <dbReference type="Pfam" id="PF25876"/>
    </source>
</evidence>
<evidence type="ECO:0000256" key="4">
    <source>
        <dbReference type="SAM" id="MobiDB-lite"/>
    </source>
</evidence>
<dbReference type="Gene3D" id="1.10.287.470">
    <property type="entry name" value="Helix hairpin bin"/>
    <property type="match status" value="1"/>
</dbReference>
<dbReference type="PROSITE" id="PS51257">
    <property type="entry name" value="PROKAR_LIPOPROTEIN"/>
    <property type="match status" value="1"/>
</dbReference>
<evidence type="ECO:0000259" key="8">
    <source>
        <dbReference type="Pfam" id="PF25944"/>
    </source>
</evidence>
<dbReference type="Pfam" id="PF25917">
    <property type="entry name" value="BSH_RND"/>
    <property type="match status" value="1"/>
</dbReference>
<dbReference type="Proteomes" id="UP001248581">
    <property type="component" value="Chromosome"/>
</dbReference>
<proteinExistence type="inferred from homology"/>
<dbReference type="RefSeq" id="WP_348386559.1">
    <property type="nucleotide sequence ID" value="NZ_CP134146.1"/>
</dbReference>
<protein>
    <submittedName>
        <fullName evidence="10">Efflux RND transporter periplasmic adaptor subunit</fullName>
    </submittedName>
</protein>
<dbReference type="Gene3D" id="2.40.30.170">
    <property type="match status" value="1"/>
</dbReference>
<reference evidence="11" key="1">
    <citation type="submission" date="2023-09" db="EMBL/GenBank/DDBJ databases">
        <authorList>
            <person name="Li S."/>
            <person name="Li X."/>
            <person name="Zhang C."/>
            <person name="Zhao Z."/>
        </authorList>
    </citation>
    <scope>NUCLEOTIDE SEQUENCE [LARGE SCALE GENOMIC DNA]</scope>
    <source>
        <strain evidence="11">SQ345</strain>
    </source>
</reference>
<evidence type="ECO:0000313" key="11">
    <source>
        <dbReference type="Proteomes" id="UP001248581"/>
    </source>
</evidence>
<dbReference type="SUPFAM" id="SSF111369">
    <property type="entry name" value="HlyD-like secretion proteins"/>
    <property type="match status" value="1"/>
</dbReference>
<dbReference type="InterPro" id="IPR058627">
    <property type="entry name" value="MdtA-like_C"/>
</dbReference>
<sequence length="406" mass="44626">MNTAKLFPFILSLFILSACNEPQVIAPEKVEVIVTQLSQKNIPLYGHYIANTQASLDVEVRARVEGYLEQQHFLEGSFVIKDQLLYSIDDGPYQAALASAQASHIQAKNALAKANRDVKRIKPLYEQDASSQLDLDNAFADLDSAQASLKSAEASLQQSELELSYTQIRAPISGVVSASNADIGALVGGSGISLLTNVQKVDPLFIEFQMTTLDYLQARRRLKSYYEKYKADIEGTSVEGLVTITLPDGSEYPHLGQMKFTAPKANQETATFTARAEIINPDRELLPGQYTKARIQLDELDNSLLLPEQAVKFEQSGSFVYVVLPNNTVERRFVVLGRNVGGNFLVQSGLSNGEKVVLEGTHKVQHGSHVIAIMARDIKEAAKKAQESENKSQKKAAEKPAKAKEK</sequence>
<dbReference type="Pfam" id="PF25967">
    <property type="entry name" value="RND-MFP_C"/>
    <property type="match status" value="1"/>
</dbReference>
<dbReference type="PANTHER" id="PTHR30158">
    <property type="entry name" value="ACRA/E-RELATED COMPONENT OF DRUG EFFLUX TRANSPORTER"/>
    <property type="match status" value="1"/>
</dbReference>
<dbReference type="InterPro" id="IPR058626">
    <property type="entry name" value="MdtA-like_b-barrel"/>
</dbReference>
<dbReference type="Pfam" id="PF25876">
    <property type="entry name" value="HH_MFP_RND"/>
    <property type="match status" value="1"/>
</dbReference>
<evidence type="ECO:0000256" key="3">
    <source>
        <dbReference type="SAM" id="Coils"/>
    </source>
</evidence>
<keyword evidence="11" id="KW-1185">Reference proteome</keyword>
<feature type="domain" description="Multidrug resistance protein MdtA-like barrel-sandwich hybrid" evidence="7">
    <location>
        <begin position="58"/>
        <end position="187"/>
    </location>
</feature>
<evidence type="ECO:0000256" key="1">
    <source>
        <dbReference type="ARBA" id="ARBA00004519"/>
    </source>
</evidence>
<dbReference type="Gene3D" id="2.40.420.20">
    <property type="match status" value="1"/>
</dbReference>
<feature type="domain" description="Multidrug resistance protein MdtA-like C-terminal permuted SH3" evidence="9">
    <location>
        <begin position="302"/>
        <end position="361"/>
    </location>
</feature>
<gene>
    <name evidence="10" type="ORF">RI845_12820</name>
</gene>
<organism evidence="10 11">
    <name type="scientific">Thalassotalea nanhaiensis</name>
    <dbReference type="NCBI Taxonomy" id="3065648"/>
    <lineage>
        <taxon>Bacteria</taxon>
        <taxon>Pseudomonadati</taxon>
        <taxon>Pseudomonadota</taxon>
        <taxon>Gammaproteobacteria</taxon>
        <taxon>Alteromonadales</taxon>
        <taxon>Colwelliaceae</taxon>
        <taxon>Thalassotalea</taxon>
    </lineage>
</organism>
<feature type="region of interest" description="Disordered" evidence="4">
    <location>
        <begin position="382"/>
        <end position="406"/>
    </location>
</feature>
<dbReference type="InterPro" id="IPR006143">
    <property type="entry name" value="RND_pump_MFP"/>
</dbReference>
<evidence type="ECO:0000256" key="5">
    <source>
        <dbReference type="SAM" id="SignalP"/>
    </source>
</evidence>
<keyword evidence="5" id="KW-0732">Signal</keyword>
<accession>A0ABY9THX3</accession>
<keyword evidence="3" id="KW-0175">Coiled coil</keyword>
<feature type="domain" description="Multidrug resistance protein MdtA-like beta-barrel" evidence="8">
    <location>
        <begin position="204"/>
        <end position="298"/>
    </location>
</feature>